<gene>
    <name evidence="1" type="ORF">ILYODFUR_021816</name>
</gene>
<evidence type="ECO:0000313" key="1">
    <source>
        <dbReference type="EMBL" id="MEQ2248718.1"/>
    </source>
</evidence>
<keyword evidence="2" id="KW-1185">Reference proteome</keyword>
<reference evidence="1 2" key="1">
    <citation type="submission" date="2021-06" db="EMBL/GenBank/DDBJ databases">
        <authorList>
            <person name="Palmer J.M."/>
        </authorList>
    </citation>
    <scope>NUCLEOTIDE SEQUENCE [LARGE SCALE GENOMIC DNA]</scope>
    <source>
        <strain evidence="2">if_2019</strain>
        <tissue evidence="1">Muscle</tissue>
    </source>
</reference>
<dbReference type="Proteomes" id="UP001482620">
    <property type="component" value="Unassembled WGS sequence"/>
</dbReference>
<sequence>WAFGNTESSSPTAGQTPRSLLVCSHLRPGGRMPLNADGFIRSCMMFFGAE</sequence>
<protein>
    <submittedName>
        <fullName evidence="1">Uncharacterized protein</fullName>
    </submittedName>
</protein>
<accession>A0ABV0UU28</accession>
<dbReference type="EMBL" id="JAHRIQ010083458">
    <property type="protein sequence ID" value="MEQ2248718.1"/>
    <property type="molecule type" value="Genomic_DNA"/>
</dbReference>
<organism evidence="1 2">
    <name type="scientific">Ilyodon furcidens</name>
    <name type="common">goldbreast splitfin</name>
    <dbReference type="NCBI Taxonomy" id="33524"/>
    <lineage>
        <taxon>Eukaryota</taxon>
        <taxon>Metazoa</taxon>
        <taxon>Chordata</taxon>
        <taxon>Craniata</taxon>
        <taxon>Vertebrata</taxon>
        <taxon>Euteleostomi</taxon>
        <taxon>Actinopterygii</taxon>
        <taxon>Neopterygii</taxon>
        <taxon>Teleostei</taxon>
        <taxon>Neoteleostei</taxon>
        <taxon>Acanthomorphata</taxon>
        <taxon>Ovalentaria</taxon>
        <taxon>Atherinomorphae</taxon>
        <taxon>Cyprinodontiformes</taxon>
        <taxon>Goodeidae</taxon>
        <taxon>Ilyodon</taxon>
    </lineage>
</organism>
<name>A0ABV0UU28_9TELE</name>
<comment type="caution">
    <text evidence="1">The sequence shown here is derived from an EMBL/GenBank/DDBJ whole genome shotgun (WGS) entry which is preliminary data.</text>
</comment>
<feature type="non-terminal residue" evidence="1">
    <location>
        <position position="1"/>
    </location>
</feature>
<proteinExistence type="predicted"/>
<evidence type="ECO:0000313" key="2">
    <source>
        <dbReference type="Proteomes" id="UP001482620"/>
    </source>
</evidence>